<evidence type="ECO:0000313" key="2">
    <source>
        <dbReference type="EMBL" id="POG55067.1"/>
    </source>
</evidence>
<dbReference type="PANTHER" id="PTHR24221:SF654">
    <property type="entry name" value="ATP-BINDING CASSETTE SUB-FAMILY B MEMBER 6"/>
    <property type="match status" value="1"/>
</dbReference>
<keyword evidence="3" id="KW-1185">Reference proteome</keyword>
<dbReference type="Gene3D" id="3.40.50.300">
    <property type="entry name" value="P-loop containing nucleotide triphosphate hydrolases"/>
    <property type="match status" value="1"/>
</dbReference>
<dbReference type="GO" id="GO:0042626">
    <property type="term" value="F:ATPase-coupled transmembrane transporter activity"/>
    <property type="evidence" value="ECO:0007669"/>
    <property type="project" value="TreeGrafter"/>
</dbReference>
<dbReference type="RefSeq" id="WP_084816435.1">
    <property type="nucleotide sequence ID" value="NZ_LOPW02000016.1"/>
</dbReference>
<accession>A0A2P4NPJ6</accession>
<dbReference type="GO" id="GO:0005524">
    <property type="term" value="F:ATP binding"/>
    <property type="evidence" value="ECO:0007669"/>
    <property type="project" value="InterPro"/>
</dbReference>
<dbReference type="AlphaFoldDB" id="A0A2P4NPJ6"/>
<dbReference type="InterPro" id="IPR027417">
    <property type="entry name" value="P-loop_NTPase"/>
</dbReference>
<organism evidence="2 3">
    <name type="scientific">Haloferax marisrubri</name>
    <dbReference type="NCBI Taxonomy" id="1544719"/>
    <lineage>
        <taxon>Archaea</taxon>
        <taxon>Methanobacteriati</taxon>
        <taxon>Methanobacteriota</taxon>
        <taxon>Stenosarchaea group</taxon>
        <taxon>Halobacteria</taxon>
        <taxon>Halobacteriales</taxon>
        <taxon>Haloferacaceae</taxon>
        <taxon>Haloferax</taxon>
    </lineage>
</organism>
<evidence type="ECO:0000259" key="1">
    <source>
        <dbReference type="Pfam" id="PF00005"/>
    </source>
</evidence>
<dbReference type="GO" id="GO:0016887">
    <property type="term" value="F:ATP hydrolysis activity"/>
    <property type="evidence" value="ECO:0007669"/>
    <property type="project" value="InterPro"/>
</dbReference>
<name>A0A2P4NPJ6_9EURY</name>
<gene>
    <name evidence="2" type="ORF">AUR65_011605</name>
</gene>
<feature type="domain" description="ABC transporter" evidence="1">
    <location>
        <begin position="3"/>
        <end position="93"/>
    </location>
</feature>
<dbReference type="OrthoDB" id="44250at2157"/>
<comment type="caution">
    <text evidence="2">The sequence shown here is derived from an EMBL/GenBank/DDBJ whole genome shotgun (WGS) entry which is preliminary data.</text>
</comment>
<dbReference type="Proteomes" id="UP000053621">
    <property type="component" value="Unassembled WGS sequence"/>
</dbReference>
<evidence type="ECO:0000313" key="3">
    <source>
        <dbReference type="Proteomes" id="UP000053621"/>
    </source>
</evidence>
<dbReference type="InterPro" id="IPR039421">
    <property type="entry name" value="Type_1_exporter"/>
</dbReference>
<dbReference type="PANTHER" id="PTHR24221">
    <property type="entry name" value="ATP-BINDING CASSETTE SUB-FAMILY B"/>
    <property type="match status" value="1"/>
</dbReference>
<dbReference type="SUPFAM" id="SSF52540">
    <property type="entry name" value="P-loop containing nucleoside triphosphate hydrolases"/>
    <property type="match status" value="1"/>
</dbReference>
<dbReference type="Pfam" id="PF00005">
    <property type="entry name" value="ABC_tran"/>
    <property type="match status" value="1"/>
</dbReference>
<reference evidence="2" key="1">
    <citation type="submission" date="2017-08" db="EMBL/GenBank/DDBJ databases">
        <title>Haloferax marisrubri sp. nov., isolated from the Discovery deep brine-seawater interface in the Red Sea.</title>
        <authorList>
            <person name="Zhang G."/>
            <person name="Stingl U."/>
        </authorList>
    </citation>
    <scope>NUCLEOTIDE SEQUENCE [LARGE SCALE GENOMIC DNA]</scope>
    <source>
        <strain evidence="2">SB3</strain>
    </source>
</reference>
<sequence length="118" mass="12636">MEGVDIRADSGEAVAIVGPTGVGKSTIAKHLLRLYDVTGGAVRVDGHDVLDVRLADLRSSIGYVSQDTFLVDGTIAENIRYGRFDANRSILLESSLRAVAITRNTASERSCVSETQDL</sequence>
<proteinExistence type="predicted"/>
<dbReference type="EMBL" id="LOPW02000016">
    <property type="protein sequence ID" value="POG55067.1"/>
    <property type="molecule type" value="Genomic_DNA"/>
</dbReference>
<protein>
    <recommendedName>
        <fullName evidence="1">ABC transporter domain-containing protein</fullName>
    </recommendedName>
</protein>
<dbReference type="InterPro" id="IPR003439">
    <property type="entry name" value="ABC_transporter-like_ATP-bd"/>
</dbReference>